<dbReference type="PANTHER" id="PTHR30458">
    <property type="entry name" value="PHENYLACETIC ACID DEGRADATION PROTEIN PAA"/>
    <property type="match status" value="1"/>
</dbReference>
<dbReference type="InterPro" id="IPR007814">
    <property type="entry name" value="PaaA_PaaC"/>
</dbReference>
<evidence type="ECO:0000313" key="2">
    <source>
        <dbReference type="Proteomes" id="UP000005439"/>
    </source>
</evidence>
<dbReference type="Gene3D" id="1.20.1260.10">
    <property type="match status" value="1"/>
</dbReference>
<dbReference type="KEGG" id="sap:Sulac_3166"/>
<gene>
    <name evidence="1" type="ordered locus">Sulac_3166</name>
</gene>
<reference evidence="2" key="1">
    <citation type="submission" date="2011-12" db="EMBL/GenBank/DDBJ databases">
        <title>The complete genome of chromosome of Sulfobacillus acidophilus DSM 10332.</title>
        <authorList>
            <person name="Lucas S."/>
            <person name="Han J."/>
            <person name="Lapidus A."/>
            <person name="Bruce D."/>
            <person name="Goodwin L."/>
            <person name="Pitluck S."/>
            <person name="Peters L."/>
            <person name="Kyrpides N."/>
            <person name="Mavromatis K."/>
            <person name="Ivanova N."/>
            <person name="Mikhailova N."/>
            <person name="Chertkov O."/>
            <person name="Saunders E."/>
            <person name="Detter J.C."/>
            <person name="Tapia R."/>
            <person name="Han C."/>
            <person name="Land M."/>
            <person name="Hauser L."/>
            <person name="Markowitz V."/>
            <person name="Cheng J.-F."/>
            <person name="Hugenholtz P."/>
            <person name="Woyke T."/>
            <person name="Wu D."/>
            <person name="Pukall R."/>
            <person name="Gehrich-Schroeter G."/>
            <person name="Schneider S."/>
            <person name="Klenk H.-P."/>
            <person name="Eisen J.A."/>
        </authorList>
    </citation>
    <scope>NUCLEOTIDE SEQUENCE [LARGE SCALE GENOMIC DNA]</scope>
    <source>
        <strain evidence="2">ATCC 700253 / DSM 10332 / NAL</strain>
    </source>
</reference>
<organism evidence="1 2">
    <name type="scientific">Sulfobacillus acidophilus (strain ATCC 700253 / DSM 10332 / NAL)</name>
    <dbReference type="NCBI Taxonomy" id="679936"/>
    <lineage>
        <taxon>Bacteria</taxon>
        <taxon>Bacillati</taxon>
        <taxon>Bacillota</taxon>
        <taxon>Clostridia</taxon>
        <taxon>Eubacteriales</taxon>
        <taxon>Clostridiales Family XVII. Incertae Sedis</taxon>
        <taxon>Sulfobacillus</taxon>
    </lineage>
</organism>
<accession>G8U1K7</accession>
<dbReference type="HOGENOM" id="CLU_070585_0_0_9"/>
<dbReference type="InterPro" id="IPR052703">
    <property type="entry name" value="Aromatic_CoA_ox/epox"/>
</dbReference>
<dbReference type="InterPro" id="IPR012347">
    <property type="entry name" value="Ferritin-like"/>
</dbReference>
<protein>
    <submittedName>
        <fullName evidence="1">Phenylacetic acid catabolic family protein</fullName>
    </submittedName>
</protein>
<dbReference type="Pfam" id="PF05138">
    <property type="entry name" value="PaaA_PaaC"/>
    <property type="match status" value="1"/>
</dbReference>
<name>G8U1K7_SULAD</name>
<dbReference type="InterPro" id="IPR011882">
    <property type="entry name" value="PaaC"/>
</dbReference>
<dbReference type="PANTHER" id="PTHR30458:SF0">
    <property type="entry name" value="1,2-PHENYLACETYL-COA EPOXIDASE, SUBUNIT C"/>
    <property type="match status" value="1"/>
</dbReference>
<sequence length="245" mass="28224">METPHVLWYDVVLAMADDAWIIGHRGSEWLALAPDLEEDLALSSISQDEMGHAQRLYALLEEFGAPSPESQVYERPAEDWRHARLVARPLGDWADWVVRRYLFETFDAVRRNQLRHIPWPALQEALNTIEREERFHRRHFETWMDLLAHGGPESRQRLGAAVASYWPELPDLLSWGVETGPLGLEPNAVQESWTATVKAQWLAWDIPWPGDPVPVPGRRNGLDPEFKALLEEMRSVRQIAPLSSW</sequence>
<dbReference type="GO" id="GO:0005829">
    <property type="term" value="C:cytosol"/>
    <property type="evidence" value="ECO:0007669"/>
    <property type="project" value="TreeGrafter"/>
</dbReference>
<dbReference type="PATRIC" id="fig|679936.5.peg.3276"/>
<dbReference type="Proteomes" id="UP000005439">
    <property type="component" value="Chromosome"/>
</dbReference>
<reference evidence="1 2" key="2">
    <citation type="journal article" date="2012" name="Stand. Genomic Sci.">
        <title>Complete genome sequence of the moderately thermophilic mineral-sulfide-oxidizing firmicute Sulfobacillus acidophilus type strain (NAL(T)).</title>
        <authorList>
            <person name="Anderson I."/>
            <person name="Chertkov O."/>
            <person name="Chen A."/>
            <person name="Saunders E."/>
            <person name="Lapidus A."/>
            <person name="Nolan M."/>
            <person name="Lucas S."/>
            <person name="Hammon N."/>
            <person name="Deshpande S."/>
            <person name="Cheng J.F."/>
            <person name="Han C."/>
            <person name="Tapia R."/>
            <person name="Goodwin L.A."/>
            <person name="Pitluck S."/>
            <person name="Liolios K."/>
            <person name="Pagani I."/>
            <person name="Ivanova N."/>
            <person name="Mikhailova N."/>
            <person name="Pati A."/>
            <person name="Palaniappan K."/>
            <person name="Land M."/>
            <person name="Pan C."/>
            <person name="Rohde M."/>
            <person name="Pukall R."/>
            <person name="Goker M."/>
            <person name="Detter J.C."/>
            <person name="Woyke T."/>
            <person name="Bristow J."/>
            <person name="Eisen J.A."/>
            <person name="Markowitz V."/>
            <person name="Hugenholtz P."/>
            <person name="Kyrpides N.C."/>
            <person name="Klenk H.P."/>
            <person name="Mavromatis K."/>
        </authorList>
    </citation>
    <scope>NUCLEOTIDE SEQUENCE [LARGE SCALE GENOMIC DNA]</scope>
    <source>
        <strain evidence="2">ATCC 700253 / DSM 10332 / NAL</strain>
    </source>
</reference>
<proteinExistence type="predicted"/>
<dbReference type="InterPro" id="IPR009078">
    <property type="entry name" value="Ferritin-like_SF"/>
</dbReference>
<evidence type="ECO:0000313" key="1">
    <source>
        <dbReference type="EMBL" id="AEW06612.1"/>
    </source>
</evidence>
<keyword evidence="2" id="KW-1185">Reference proteome</keyword>
<dbReference type="AlphaFoldDB" id="G8U1K7"/>
<dbReference type="STRING" id="679936.Sulac_3166"/>
<dbReference type="EMBL" id="CP003179">
    <property type="protein sequence ID" value="AEW06612.1"/>
    <property type="molecule type" value="Genomic_DNA"/>
</dbReference>
<dbReference type="CDD" id="cd00657">
    <property type="entry name" value="Ferritin_like"/>
    <property type="match status" value="1"/>
</dbReference>
<dbReference type="SUPFAM" id="SSF47240">
    <property type="entry name" value="Ferritin-like"/>
    <property type="match status" value="1"/>
</dbReference>
<dbReference type="GO" id="GO:0010124">
    <property type="term" value="P:phenylacetate catabolic process"/>
    <property type="evidence" value="ECO:0007669"/>
    <property type="project" value="InterPro"/>
</dbReference>
<dbReference type="NCBIfam" id="TIGR02158">
    <property type="entry name" value="PA_CoA_Oxy3"/>
    <property type="match status" value="1"/>
</dbReference>